<dbReference type="SUPFAM" id="SSF53098">
    <property type="entry name" value="Ribonuclease H-like"/>
    <property type="match status" value="1"/>
</dbReference>
<dbReference type="GO" id="GO:0005634">
    <property type="term" value="C:nucleus"/>
    <property type="evidence" value="ECO:0000318"/>
    <property type="project" value="GO_Central"/>
</dbReference>
<dbReference type="AlphaFoldDB" id="E9GPE3"/>
<dbReference type="PANTHER" id="PTHR32344">
    <property type="entry name" value="U1-TYPE DOMAIN-CONTAINING PROTEIN"/>
    <property type="match status" value="1"/>
</dbReference>
<dbReference type="GO" id="GO:0010468">
    <property type="term" value="P:regulation of gene expression"/>
    <property type="evidence" value="ECO:0000318"/>
    <property type="project" value="GO_Central"/>
</dbReference>
<dbReference type="InterPro" id="IPR012337">
    <property type="entry name" value="RNaseH-like_sf"/>
</dbReference>
<evidence type="ECO:0000313" key="2">
    <source>
        <dbReference type="EMBL" id="EFX78624.1"/>
    </source>
</evidence>
<dbReference type="OMA" id="NNIWISI"/>
<dbReference type="OrthoDB" id="6359227at2759"/>
<proteinExistence type="predicted"/>
<dbReference type="InterPro" id="IPR007021">
    <property type="entry name" value="DUF659"/>
</dbReference>
<dbReference type="InParanoid" id="E9GPE3"/>
<organism evidence="2 3">
    <name type="scientific">Daphnia pulex</name>
    <name type="common">Water flea</name>
    <dbReference type="NCBI Taxonomy" id="6669"/>
    <lineage>
        <taxon>Eukaryota</taxon>
        <taxon>Metazoa</taxon>
        <taxon>Ecdysozoa</taxon>
        <taxon>Arthropoda</taxon>
        <taxon>Crustacea</taxon>
        <taxon>Branchiopoda</taxon>
        <taxon>Diplostraca</taxon>
        <taxon>Cladocera</taxon>
        <taxon>Anomopoda</taxon>
        <taxon>Daphniidae</taxon>
        <taxon>Daphnia</taxon>
    </lineage>
</organism>
<dbReference type="InterPro" id="IPR033375">
    <property type="entry name" value="Cggbp1"/>
</dbReference>
<dbReference type="STRING" id="6669.E9GPE3"/>
<dbReference type="eggNOG" id="ENOG502S52Z">
    <property type="taxonomic scope" value="Eukaryota"/>
</dbReference>
<evidence type="ECO:0000259" key="1">
    <source>
        <dbReference type="Pfam" id="PF04937"/>
    </source>
</evidence>
<feature type="domain" description="DUF659" evidence="1">
    <location>
        <begin position="122"/>
        <end position="278"/>
    </location>
</feature>
<dbReference type="KEGG" id="dpx:DAPPUDRAFT_105086"/>
<dbReference type="Pfam" id="PF04937">
    <property type="entry name" value="DUF659"/>
    <property type="match status" value="1"/>
</dbReference>
<reference evidence="2 3" key="1">
    <citation type="journal article" date="2011" name="Science">
        <title>The ecoresponsive genome of Daphnia pulex.</title>
        <authorList>
            <person name="Colbourne J.K."/>
            <person name="Pfrender M.E."/>
            <person name="Gilbert D."/>
            <person name="Thomas W.K."/>
            <person name="Tucker A."/>
            <person name="Oakley T.H."/>
            <person name="Tokishita S."/>
            <person name="Aerts A."/>
            <person name="Arnold G.J."/>
            <person name="Basu M.K."/>
            <person name="Bauer D.J."/>
            <person name="Caceres C.E."/>
            <person name="Carmel L."/>
            <person name="Casola C."/>
            <person name="Choi J.H."/>
            <person name="Detter J.C."/>
            <person name="Dong Q."/>
            <person name="Dusheyko S."/>
            <person name="Eads B.D."/>
            <person name="Frohlich T."/>
            <person name="Geiler-Samerotte K.A."/>
            <person name="Gerlach D."/>
            <person name="Hatcher P."/>
            <person name="Jogdeo S."/>
            <person name="Krijgsveld J."/>
            <person name="Kriventseva E.V."/>
            <person name="Kultz D."/>
            <person name="Laforsch C."/>
            <person name="Lindquist E."/>
            <person name="Lopez J."/>
            <person name="Manak J.R."/>
            <person name="Muller J."/>
            <person name="Pangilinan J."/>
            <person name="Patwardhan R.P."/>
            <person name="Pitluck S."/>
            <person name="Pritham E.J."/>
            <person name="Rechtsteiner A."/>
            <person name="Rho M."/>
            <person name="Rogozin I.B."/>
            <person name="Sakarya O."/>
            <person name="Salamov A."/>
            <person name="Schaack S."/>
            <person name="Shapiro H."/>
            <person name="Shiga Y."/>
            <person name="Skalitzky C."/>
            <person name="Smith Z."/>
            <person name="Souvorov A."/>
            <person name="Sung W."/>
            <person name="Tang Z."/>
            <person name="Tsuchiya D."/>
            <person name="Tu H."/>
            <person name="Vos H."/>
            <person name="Wang M."/>
            <person name="Wolf Y.I."/>
            <person name="Yamagata H."/>
            <person name="Yamada T."/>
            <person name="Ye Y."/>
            <person name="Shaw J.R."/>
            <person name="Andrews J."/>
            <person name="Crease T.J."/>
            <person name="Tang H."/>
            <person name="Lucas S.M."/>
            <person name="Robertson H.M."/>
            <person name="Bork P."/>
            <person name="Koonin E.V."/>
            <person name="Zdobnov E.M."/>
            <person name="Grigoriev I.V."/>
            <person name="Lynch M."/>
            <person name="Boore J.L."/>
        </authorList>
    </citation>
    <scope>NUCLEOTIDE SEQUENCE [LARGE SCALE GENOMIC DNA]</scope>
</reference>
<dbReference type="PhylomeDB" id="E9GPE3"/>
<sequence length="514" mass="57963">MPKETKTKAKLNREYISEFGSEVFQTDGSVLRCIPCDSPVQTNQRSQVTQHLATKMHAKNIEIKQKRVQQLFITASFENQGKLSQRSLEMCAAFNAADIPLSKLANPVFRAWLERETNHSVPHESTLRKQYLNIVYENTMSVIRETVKNRKIWMSIDETIDATGRKVANVIVGILLPDRPGEKFLLTSEELLKCDAESIARLFHDSLKLLGNDFNSDSVLLLVTDGVAYMVKAGKALKLIFRKMIHVTCTAHGQHRVAETVRSCYPNIDGLIANGKKIFRKCPARVQIFEDAADSCGREIALPPKPCTTRWGTWLEAVRYYTINLPFFAEVVNHLDETDAASIKACQKVLEEYDDLEADLIYLDSNFVGLKFSIKTLEKDGLPLIDALKCIDESKDNLPFGIPGSAARKIFSKMSYVLEKNEGLKTLRAVSTVLTADNTEDRVAARALIKEPLSSEELTYFKFAPTTSCSVERSFSVYKTLLNPNRQSFEFHNMRKVFVARCNAQVIFALRQAA</sequence>
<gene>
    <name evidence="2" type="ORF">DAPPUDRAFT_105086</name>
</gene>
<dbReference type="Proteomes" id="UP000000305">
    <property type="component" value="Unassembled WGS sequence"/>
</dbReference>
<dbReference type="PANTHER" id="PTHR32344:SF1">
    <property type="entry name" value="U1-TYPE DOMAIN-CONTAINING PROTEIN"/>
    <property type="match status" value="1"/>
</dbReference>
<evidence type="ECO:0000313" key="3">
    <source>
        <dbReference type="Proteomes" id="UP000000305"/>
    </source>
</evidence>
<accession>E9GPE3</accession>
<name>E9GPE3_DAPPU</name>
<dbReference type="GO" id="GO:0003690">
    <property type="term" value="F:double-stranded DNA binding"/>
    <property type="evidence" value="ECO:0007669"/>
    <property type="project" value="InterPro"/>
</dbReference>
<protein>
    <recommendedName>
        <fullName evidence="1">DUF659 domain-containing protein</fullName>
    </recommendedName>
</protein>
<keyword evidence="3" id="KW-1185">Reference proteome</keyword>
<dbReference type="HOGENOM" id="CLU_025348_1_0_1"/>
<dbReference type="GO" id="GO:0006357">
    <property type="term" value="P:regulation of transcription by RNA polymerase II"/>
    <property type="evidence" value="ECO:0007669"/>
    <property type="project" value="InterPro"/>
</dbReference>
<dbReference type="EMBL" id="GL732556">
    <property type="protein sequence ID" value="EFX78624.1"/>
    <property type="molecule type" value="Genomic_DNA"/>
</dbReference>